<dbReference type="EMBL" id="JAACNO010000084">
    <property type="protein sequence ID" value="KAF4150341.1"/>
    <property type="molecule type" value="Genomic_DNA"/>
</dbReference>
<dbReference type="EMBL" id="JAACNO010000859">
    <property type="protein sequence ID" value="KAF4144406.1"/>
    <property type="molecule type" value="Genomic_DNA"/>
</dbReference>
<dbReference type="AlphaFoldDB" id="A0A8S9UTT3"/>
<gene>
    <name evidence="2" type="ORF">GN958_ATG00465</name>
    <name evidence="1" type="ORF">GN958_ATG06416</name>
</gene>
<organism evidence="1 3">
    <name type="scientific">Phytophthora infestans</name>
    <name type="common">Potato late blight agent</name>
    <name type="synonym">Botrytis infestans</name>
    <dbReference type="NCBI Taxonomy" id="4787"/>
    <lineage>
        <taxon>Eukaryota</taxon>
        <taxon>Sar</taxon>
        <taxon>Stramenopiles</taxon>
        <taxon>Oomycota</taxon>
        <taxon>Peronosporomycetes</taxon>
        <taxon>Peronosporales</taxon>
        <taxon>Peronosporaceae</taxon>
        <taxon>Phytophthora</taxon>
    </lineage>
</organism>
<protein>
    <recommendedName>
        <fullName evidence="4">DDE-1 domain-containing protein</fullName>
    </recommendedName>
</protein>
<name>A0A8S9UTT3_PHYIN</name>
<comment type="caution">
    <text evidence="1">The sequence shown here is derived from an EMBL/GenBank/DDBJ whole genome shotgun (WGS) entry which is preliminary data.</text>
</comment>
<evidence type="ECO:0000313" key="1">
    <source>
        <dbReference type="EMBL" id="KAF4144406.1"/>
    </source>
</evidence>
<accession>A0A8S9UTT3</accession>
<evidence type="ECO:0000313" key="2">
    <source>
        <dbReference type="EMBL" id="KAF4150341.1"/>
    </source>
</evidence>
<reference evidence="1" key="1">
    <citation type="submission" date="2020-03" db="EMBL/GenBank/DDBJ databases">
        <title>Hybrid Assembly of Korean Phytophthora infestans isolates.</title>
        <authorList>
            <person name="Prokchorchik M."/>
            <person name="Lee Y."/>
            <person name="Seo J."/>
            <person name="Cho J.-H."/>
            <person name="Park Y.-E."/>
            <person name="Jang D.-C."/>
            <person name="Im J.-S."/>
            <person name="Choi J.-G."/>
            <person name="Park H.-J."/>
            <person name="Lee G.-B."/>
            <person name="Lee Y.-G."/>
            <person name="Hong S.-Y."/>
            <person name="Cho K."/>
            <person name="Sohn K.H."/>
        </authorList>
    </citation>
    <scope>NUCLEOTIDE SEQUENCE</scope>
    <source>
        <strain evidence="1">KR_2_A2</strain>
    </source>
</reference>
<sequence>MDFVEFASCMTPTTLRAHASTPFDLKAPNRSTVTEWIASAWDDIAASMIRNGFTKYQIGDGDDAADAEDSPDFQQEVNEAVAELEKCSLLSEVGSGGDVVDSLVDEDDDYM</sequence>
<proteinExistence type="predicted"/>
<evidence type="ECO:0000313" key="3">
    <source>
        <dbReference type="Proteomes" id="UP000704712"/>
    </source>
</evidence>
<dbReference type="Proteomes" id="UP000704712">
    <property type="component" value="Unassembled WGS sequence"/>
</dbReference>
<evidence type="ECO:0008006" key="4">
    <source>
        <dbReference type="Google" id="ProtNLM"/>
    </source>
</evidence>